<name>A0A7C9AIL6_OPUST</name>
<protein>
    <submittedName>
        <fullName evidence="1">Uncharacterized protein</fullName>
    </submittedName>
</protein>
<proteinExistence type="predicted"/>
<evidence type="ECO:0000313" key="1">
    <source>
        <dbReference type="EMBL" id="MBA4667213.1"/>
    </source>
</evidence>
<dbReference type="AlphaFoldDB" id="A0A7C9AIL6"/>
<reference evidence="1" key="1">
    <citation type="journal article" date="2013" name="J. Plant Res.">
        <title>Effect of fungi and light on seed germination of three Opuntia species from semiarid lands of central Mexico.</title>
        <authorList>
            <person name="Delgado-Sanchez P."/>
            <person name="Jimenez-Bremont J.F."/>
            <person name="Guerrero-Gonzalez Mde L."/>
            <person name="Flores J."/>
        </authorList>
    </citation>
    <scope>NUCLEOTIDE SEQUENCE</scope>
    <source>
        <tissue evidence="1">Cladode</tissue>
    </source>
</reference>
<organism evidence="1">
    <name type="scientific">Opuntia streptacantha</name>
    <name type="common">Prickly pear cactus</name>
    <name type="synonym">Opuntia cardona</name>
    <dbReference type="NCBI Taxonomy" id="393608"/>
    <lineage>
        <taxon>Eukaryota</taxon>
        <taxon>Viridiplantae</taxon>
        <taxon>Streptophyta</taxon>
        <taxon>Embryophyta</taxon>
        <taxon>Tracheophyta</taxon>
        <taxon>Spermatophyta</taxon>
        <taxon>Magnoliopsida</taxon>
        <taxon>eudicotyledons</taxon>
        <taxon>Gunneridae</taxon>
        <taxon>Pentapetalae</taxon>
        <taxon>Caryophyllales</taxon>
        <taxon>Cactineae</taxon>
        <taxon>Cactaceae</taxon>
        <taxon>Opuntioideae</taxon>
        <taxon>Opuntia</taxon>
    </lineage>
</organism>
<accession>A0A7C9AIL6</accession>
<dbReference type="EMBL" id="GISG01234663">
    <property type="protein sequence ID" value="MBA4667213.1"/>
    <property type="molecule type" value="Transcribed_RNA"/>
</dbReference>
<reference evidence="1" key="2">
    <citation type="submission" date="2020-07" db="EMBL/GenBank/DDBJ databases">
        <authorList>
            <person name="Vera ALvarez R."/>
            <person name="Arias-Moreno D.M."/>
            <person name="Jimenez-Jacinto V."/>
            <person name="Jimenez-Bremont J.F."/>
            <person name="Swaminathan K."/>
            <person name="Moose S.P."/>
            <person name="Guerrero-Gonzalez M.L."/>
            <person name="Marino-Ramirez L."/>
            <person name="Landsman D."/>
            <person name="Rodriguez-Kessler M."/>
            <person name="Delgado-Sanchez P."/>
        </authorList>
    </citation>
    <scope>NUCLEOTIDE SEQUENCE</scope>
    <source>
        <tissue evidence="1">Cladode</tissue>
    </source>
</reference>
<sequence>MEGWGLSRLMLLWNSLNQLLLFQRKSQMLISLAALIMEQPKTKKVMRSVPPCNQHWLVFQLRKNKRLTLMTWKLMGLKQMRSPIEAPPLRNRVVSIDPSHGQMMKPRWPRLLLPHVL</sequence>